<dbReference type="EMBL" id="JASCIS010000025">
    <property type="protein sequence ID" value="MDI3421535.1"/>
    <property type="molecule type" value="Genomic_DNA"/>
</dbReference>
<dbReference type="CDD" id="cd03454">
    <property type="entry name" value="YdeM"/>
    <property type="match status" value="1"/>
</dbReference>
<comment type="similarity">
    <text evidence="1">Belongs to the enoyl-CoA hydratase/isomerase family.</text>
</comment>
<proteinExistence type="inferred from homology"/>
<dbReference type="PANTHER" id="PTHR43664:SF1">
    <property type="entry name" value="BETA-METHYLMALYL-COA DEHYDRATASE"/>
    <property type="match status" value="1"/>
</dbReference>
<dbReference type="SUPFAM" id="SSF54637">
    <property type="entry name" value="Thioesterase/thiol ester dehydrase-isomerase"/>
    <property type="match status" value="1"/>
</dbReference>
<name>A0ABT6T1Q0_9ACTN</name>
<accession>A0ABT6T1Q0</accession>
<dbReference type="Pfam" id="PF01575">
    <property type="entry name" value="MaoC_dehydratas"/>
    <property type="match status" value="1"/>
</dbReference>
<comment type="caution">
    <text evidence="3">The sequence shown here is derived from an EMBL/GenBank/DDBJ whole genome shotgun (WGS) entry which is preliminary data.</text>
</comment>
<dbReference type="InterPro" id="IPR052342">
    <property type="entry name" value="MCH/BMMD"/>
</dbReference>
<dbReference type="RefSeq" id="WP_282537400.1">
    <property type="nucleotide sequence ID" value="NZ_JASCIS010000025.1"/>
</dbReference>
<dbReference type="InterPro" id="IPR029069">
    <property type="entry name" value="HotDog_dom_sf"/>
</dbReference>
<evidence type="ECO:0000256" key="1">
    <source>
        <dbReference type="ARBA" id="ARBA00005254"/>
    </source>
</evidence>
<evidence type="ECO:0000313" key="3">
    <source>
        <dbReference type="EMBL" id="MDI3421535.1"/>
    </source>
</evidence>
<gene>
    <name evidence="3" type="ORF">QIT00_23765</name>
</gene>
<sequence length="166" mass="18617">MTAPIPPSADFAAPIDDRYFEDYVPGSTYTFGRITLTEEEILDFARRFDPQSIHTDPEAAEHGPFKGLIASGWHTSAVMMRLYADHFVSRHASLASPGVDELRWVQPVRPGDALAIRTTILDARVSRSKPDRGLVHTRVEVLDQRDEIVFTLTAMNLFLRRPDPAA</sequence>
<dbReference type="InterPro" id="IPR002539">
    <property type="entry name" value="MaoC-like_dom"/>
</dbReference>
<organism evidence="3 4">
    <name type="scientific">Streptomyces luteolus</name>
    <dbReference type="NCBI Taxonomy" id="3043615"/>
    <lineage>
        <taxon>Bacteria</taxon>
        <taxon>Bacillati</taxon>
        <taxon>Actinomycetota</taxon>
        <taxon>Actinomycetes</taxon>
        <taxon>Kitasatosporales</taxon>
        <taxon>Streptomycetaceae</taxon>
        <taxon>Streptomyces</taxon>
    </lineage>
</organism>
<keyword evidence="4" id="KW-1185">Reference proteome</keyword>
<dbReference type="Proteomes" id="UP001237105">
    <property type="component" value="Unassembled WGS sequence"/>
</dbReference>
<evidence type="ECO:0000259" key="2">
    <source>
        <dbReference type="Pfam" id="PF01575"/>
    </source>
</evidence>
<dbReference type="Gene3D" id="3.10.129.10">
    <property type="entry name" value="Hotdog Thioesterase"/>
    <property type="match status" value="1"/>
</dbReference>
<feature type="domain" description="MaoC-like" evidence="2">
    <location>
        <begin position="25"/>
        <end position="129"/>
    </location>
</feature>
<evidence type="ECO:0000313" key="4">
    <source>
        <dbReference type="Proteomes" id="UP001237105"/>
    </source>
</evidence>
<dbReference type="PANTHER" id="PTHR43664">
    <property type="entry name" value="MONOAMINE OXIDASE-RELATED"/>
    <property type="match status" value="1"/>
</dbReference>
<reference evidence="3 4" key="1">
    <citation type="submission" date="2023-05" db="EMBL/GenBank/DDBJ databases">
        <title>Draft genome sequence of Streptomyces sp. B-S-A12 isolated from a cave soil in Thailand.</title>
        <authorList>
            <person name="Chamroensaksri N."/>
            <person name="Muangham S."/>
        </authorList>
    </citation>
    <scope>NUCLEOTIDE SEQUENCE [LARGE SCALE GENOMIC DNA]</scope>
    <source>
        <strain evidence="3 4">B-S-A12</strain>
    </source>
</reference>
<protein>
    <submittedName>
        <fullName evidence="3">MaoC family dehydratase</fullName>
    </submittedName>
</protein>